<evidence type="ECO:0000256" key="2">
    <source>
        <dbReference type="SAM" id="MobiDB-lite"/>
    </source>
</evidence>
<evidence type="ECO:0000313" key="5">
    <source>
        <dbReference type="Proteomes" id="UP001265746"/>
    </source>
</evidence>
<feature type="transmembrane region" description="Helical" evidence="3">
    <location>
        <begin position="41"/>
        <end position="61"/>
    </location>
</feature>
<feature type="coiled-coil region" evidence="1">
    <location>
        <begin position="169"/>
        <end position="196"/>
    </location>
</feature>
<keyword evidence="3" id="KW-0472">Membrane</keyword>
<name>A0AAD9S2Q0_PHOAM</name>
<keyword evidence="3" id="KW-0812">Transmembrane</keyword>
<evidence type="ECO:0000256" key="1">
    <source>
        <dbReference type="SAM" id="Coils"/>
    </source>
</evidence>
<proteinExistence type="predicted"/>
<keyword evidence="1" id="KW-0175">Coiled coil</keyword>
<dbReference type="Proteomes" id="UP001265746">
    <property type="component" value="Unassembled WGS sequence"/>
</dbReference>
<keyword evidence="3" id="KW-1133">Transmembrane helix</keyword>
<feature type="region of interest" description="Disordered" evidence="2">
    <location>
        <begin position="323"/>
        <end position="390"/>
    </location>
</feature>
<organism evidence="4 5">
    <name type="scientific">Phomopsis amygdali</name>
    <name type="common">Fusicoccum amygdali</name>
    <dbReference type="NCBI Taxonomy" id="1214568"/>
    <lineage>
        <taxon>Eukaryota</taxon>
        <taxon>Fungi</taxon>
        <taxon>Dikarya</taxon>
        <taxon>Ascomycota</taxon>
        <taxon>Pezizomycotina</taxon>
        <taxon>Sordariomycetes</taxon>
        <taxon>Sordariomycetidae</taxon>
        <taxon>Diaporthales</taxon>
        <taxon>Diaporthaceae</taxon>
        <taxon>Diaporthe</taxon>
    </lineage>
</organism>
<gene>
    <name evidence="4" type="ORF">N8I77_012777</name>
</gene>
<evidence type="ECO:0000313" key="4">
    <source>
        <dbReference type="EMBL" id="KAK2596891.1"/>
    </source>
</evidence>
<feature type="compositionally biased region" description="Pro residues" evidence="2">
    <location>
        <begin position="374"/>
        <end position="383"/>
    </location>
</feature>
<protein>
    <submittedName>
        <fullName evidence="4">Uncharacterized protein</fullName>
    </submittedName>
</protein>
<sequence>MFEPAMELLRRLIGTLVAIIDIAYALIYCTFASIIYGIGAIILFLSWCAFCVLLQSVAEYVPIKRYIDRRLQDEFLRNVKDMGRKELTMRARLINVGEDIKMRDETNNVLLQEICSAERFIRPVIPGMFIPPHYVPAPPSAFAVIRWLWSQDYETHRLECSIAGFAAQLEQNKQLLRSLDREHDSLESQLSQVLAKKREVRHKSDLPNYEQMYRNFDAALESMRTLRHHSPLHQSIYACTIRQDMASSYPEWLVPPKRLHWWEWGLLVPGQAPPQITSLPDVGNWSAPLSASAPAPNQALAAVSAAPVSMPFPPLKPLFGPAPPAAAAAAPEPLPTHGDTSVAPAEPTTPPRVPTKTLSLAERLRDPAGLRARPPTPSPPPSPRSYRSRF</sequence>
<accession>A0AAD9S2Q0</accession>
<dbReference type="EMBL" id="JAUJFL010000010">
    <property type="protein sequence ID" value="KAK2596891.1"/>
    <property type="molecule type" value="Genomic_DNA"/>
</dbReference>
<feature type="transmembrane region" description="Helical" evidence="3">
    <location>
        <begin position="12"/>
        <end position="35"/>
    </location>
</feature>
<dbReference type="AlphaFoldDB" id="A0AAD9S2Q0"/>
<reference evidence="4" key="1">
    <citation type="submission" date="2023-06" db="EMBL/GenBank/DDBJ databases">
        <authorList>
            <person name="Noh H."/>
        </authorList>
    </citation>
    <scope>NUCLEOTIDE SEQUENCE</scope>
    <source>
        <strain evidence="4">DUCC20226</strain>
    </source>
</reference>
<comment type="caution">
    <text evidence="4">The sequence shown here is derived from an EMBL/GenBank/DDBJ whole genome shotgun (WGS) entry which is preliminary data.</text>
</comment>
<evidence type="ECO:0000256" key="3">
    <source>
        <dbReference type="SAM" id="Phobius"/>
    </source>
</evidence>
<keyword evidence="5" id="KW-1185">Reference proteome</keyword>